<evidence type="ECO:0008006" key="4">
    <source>
        <dbReference type="Google" id="ProtNLM"/>
    </source>
</evidence>
<protein>
    <recommendedName>
        <fullName evidence="4">DUF5652 domain-containing protein</fullName>
    </recommendedName>
</protein>
<keyword evidence="1" id="KW-1133">Transmembrane helix</keyword>
<evidence type="ECO:0000256" key="1">
    <source>
        <dbReference type="SAM" id="Phobius"/>
    </source>
</evidence>
<feature type="transmembrane region" description="Helical" evidence="1">
    <location>
        <begin position="49"/>
        <end position="69"/>
    </location>
</feature>
<organism evidence="2 3">
    <name type="scientific">Nocardioides ginsengisoli</name>
    <dbReference type="NCBI Taxonomy" id="363868"/>
    <lineage>
        <taxon>Bacteria</taxon>
        <taxon>Bacillati</taxon>
        <taxon>Actinomycetota</taxon>
        <taxon>Actinomycetes</taxon>
        <taxon>Propionibacteriales</taxon>
        <taxon>Nocardioidaceae</taxon>
        <taxon>Nocardioides</taxon>
    </lineage>
</organism>
<dbReference type="Proteomes" id="UP001597229">
    <property type="component" value="Unassembled WGS sequence"/>
</dbReference>
<reference evidence="3" key="1">
    <citation type="journal article" date="2019" name="Int. J. Syst. Evol. Microbiol.">
        <title>The Global Catalogue of Microorganisms (GCM) 10K type strain sequencing project: providing services to taxonomists for standard genome sequencing and annotation.</title>
        <authorList>
            <consortium name="The Broad Institute Genomics Platform"/>
            <consortium name="The Broad Institute Genome Sequencing Center for Infectious Disease"/>
            <person name="Wu L."/>
            <person name="Ma J."/>
        </authorList>
    </citation>
    <scope>NUCLEOTIDE SEQUENCE [LARGE SCALE GENOMIC DNA]</scope>
    <source>
        <strain evidence="3">CCUG 52478</strain>
    </source>
</reference>
<sequence>MAKKHWRDLSPRTRKIILVTGAVDGALKAIALADLKRRDDDEINGSKRTWATVLTFVNSAGVLPLVYFVRGRRTTR</sequence>
<accession>A0ABW3W405</accession>
<dbReference type="EMBL" id="JBHTLX010000023">
    <property type="protein sequence ID" value="MFD1250053.1"/>
    <property type="molecule type" value="Genomic_DNA"/>
</dbReference>
<keyword evidence="1" id="KW-0812">Transmembrane</keyword>
<name>A0ABW3W405_9ACTN</name>
<keyword evidence="3" id="KW-1185">Reference proteome</keyword>
<gene>
    <name evidence="2" type="ORF">ACFQ3F_19805</name>
</gene>
<evidence type="ECO:0000313" key="2">
    <source>
        <dbReference type="EMBL" id="MFD1250053.1"/>
    </source>
</evidence>
<keyword evidence="1" id="KW-0472">Membrane</keyword>
<dbReference type="RefSeq" id="WP_367921230.1">
    <property type="nucleotide sequence ID" value="NZ_BAABAC010000040.1"/>
</dbReference>
<evidence type="ECO:0000313" key="3">
    <source>
        <dbReference type="Proteomes" id="UP001597229"/>
    </source>
</evidence>
<proteinExistence type="predicted"/>
<comment type="caution">
    <text evidence="2">The sequence shown here is derived from an EMBL/GenBank/DDBJ whole genome shotgun (WGS) entry which is preliminary data.</text>
</comment>